<reference evidence="3 4" key="1">
    <citation type="submission" date="2020-08" db="EMBL/GenBank/DDBJ databases">
        <title>Sequencing the genomes of 1000 actinobacteria strains.</title>
        <authorList>
            <person name="Klenk H.-P."/>
        </authorList>
    </citation>
    <scope>NUCLEOTIDE SEQUENCE [LARGE SCALE GENOMIC DNA]</scope>
    <source>
        <strain evidence="3 4">DSM 27099</strain>
    </source>
</reference>
<dbReference type="InterPro" id="IPR035992">
    <property type="entry name" value="Ricin_B-like_lectins"/>
</dbReference>
<comment type="caution">
    <text evidence="3">The sequence shown here is derived from an EMBL/GenBank/DDBJ whole genome shotgun (WGS) entry which is preliminary data.</text>
</comment>
<evidence type="ECO:0000313" key="4">
    <source>
        <dbReference type="Proteomes" id="UP000529310"/>
    </source>
</evidence>
<evidence type="ECO:0000259" key="2">
    <source>
        <dbReference type="Pfam" id="PF07532"/>
    </source>
</evidence>
<proteinExistence type="predicted"/>
<organism evidence="3 4">
    <name type="scientific">Microbacterium endophyticum</name>
    <dbReference type="NCBI Taxonomy" id="1526412"/>
    <lineage>
        <taxon>Bacteria</taxon>
        <taxon>Bacillati</taxon>
        <taxon>Actinomycetota</taxon>
        <taxon>Actinomycetes</taxon>
        <taxon>Micrococcales</taxon>
        <taxon>Microbacteriaceae</taxon>
        <taxon>Microbacterium</taxon>
    </lineage>
</organism>
<dbReference type="InterPro" id="IPR011081">
    <property type="entry name" value="Big_4"/>
</dbReference>
<keyword evidence="1" id="KW-0732">Signal</keyword>
<evidence type="ECO:0000256" key="1">
    <source>
        <dbReference type="SAM" id="SignalP"/>
    </source>
</evidence>
<dbReference type="Gene3D" id="2.80.10.50">
    <property type="match status" value="1"/>
</dbReference>
<dbReference type="Pfam" id="PF07532">
    <property type="entry name" value="Big_4"/>
    <property type="match status" value="1"/>
</dbReference>
<evidence type="ECO:0000313" key="3">
    <source>
        <dbReference type="EMBL" id="MBB2975403.1"/>
    </source>
</evidence>
<name>A0A7W4V216_9MICO</name>
<protein>
    <recommendedName>
        <fullName evidence="2">Bacterial Ig-like domain-containing protein</fullName>
    </recommendedName>
</protein>
<gene>
    <name evidence="3" type="ORF">FHX49_000969</name>
</gene>
<dbReference type="RefSeq" id="WP_165139862.1">
    <property type="nucleotide sequence ID" value="NZ_CP049255.1"/>
</dbReference>
<dbReference type="Gene3D" id="2.60.120.260">
    <property type="entry name" value="Galactose-binding domain-like"/>
    <property type="match status" value="1"/>
</dbReference>
<dbReference type="CDD" id="cd00161">
    <property type="entry name" value="beta-trefoil_Ricin-like"/>
    <property type="match status" value="1"/>
</dbReference>
<sequence>MRHNIRRKIRNILAATGIVALALAVAAPASAEAESELVGAPEHYVIENVHASGKVLEIGNDGAQATGPDAAWTAAAAIFARAETAADITAQAVVAYPVTGADRTYVFTNDAGEVLIRRANDDEYYRYLDLSSMTVDEAAADPYAQWKAVDAGNGAVYLQNVQRDKNGMTAALDMYNWKTDNGSEIQTYDAGTAAVQKWVMRSLTPVVDTFTARTESGVAPTLPTSATARYSWGLNQTLAPIEWQAIDETVWDADGTVVVNGTATGYFGEAVPVTAEYLVGSVGDARDTVLSSYVGVTLKELRMAAPKTVERTISGSDVTVTSPVAWDWSAVPTDATAREGTFTVPATGGTGFTANLVVTITAAEQVNILRTGGVHVAYTFKDGTTFALTDGVRNVTGFADWRSGGAANRVNPNSVSFYFDQPRQVTGAAVFDIAGKQNIGSVTVQYRDLIGGWVDLPASTTEWPYANTASDLSMTVDSEPVLASGMRVVFSNKTSDTWMTLSEIEVYGPAAAGK</sequence>
<dbReference type="AlphaFoldDB" id="A0A7W4V216"/>
<accession>A0A7W4V216</accession>
<feature type="domain" description="Bacterial Ig-like" evidence="2">
    <location>
        <begin position="208"/>
        <end position="266"/>
    </location>
</feature>
<keyword evidence="4" id="KW-1185">Reference proteome</keyword>
<feature type="chain" id="PRO_5031346700" description="Bacterial Ig-like domain-containing protein" evidence="1">
    <location>
        <begin position="32"/>
        <end position="514"/>
    </location>
</feature>
<dbReference type="SUPFAM" id="SSF50370">
    <property type="entry name" value="Ricin B-like lectins"/>
    <property type="match status" value="1"/>
</dbReference>
<dbReference type="EMBL" id="JACHWQ010000002">
    <property type="protein sequence ID" value="MBB2975403.1"/>
    <property type="molecule type" value="Genomic_DNA"/>
</dbReference>
<dbReference type="Proteomes" id="UP000529310">
    <property type="component" value="Unassembled WGS sequence"/>
</dbReference>
<feature type="signal peptide" evidence="1">
    <location>
        <begin position="1"/>
        <end position="31"/>
    </location>
</feature>